<dbReference type="AlphaFoldDB" id="A0A409Y7X1"/>
<dbReference type="CDD" id="cd10170">
    <property type="entry name" value="ASKHA_NBD_HSP70"/>
    <property type="match status" value="1"/>
</dbReference>
<dbReference type="InParanoid" id="A0A409Y7X1"/>
<accession>A0A409Y7X1</accession>
<gene>
    <name evidence="1" type="ORF">CVT24_003485</name>
</gene>
<dbReference type="InterPro" id="IPR043129">
    <property type="entry name" value="ATPase_NBD"/>
</dbReference>
<sequence>MLNNGSRSVYQGKTSQLVLAFDVGTTFSGISYAILEPGSIPAIRGITQFPGQENVGGDCKIPTLLYYSKDGVLQAAGAEAQDQLIEEKAADNQWYKVEWFKLHMRPKVASTAHLTTMIPPLPPGKTAMQVFADFLRYLQKCAQTYIEERHADGEKTWRALKPDARYVLTHPNGWEGTQQSEMRQAAVSAGLIPDDANGHSRLSFLTEGEASLHFCIQSDLTAKMVKSGRGVLIVDAGGGTIDISAYRYVQNSGFEEIAVPQCHLQGSVLVTTRAEALLDTLLKDSKFSVDLKHIAQSFDKSTKHVFKSSDDWQFIKFGSPSDRDESYNIRRGQLKLPGTEVAKCFAPSVDCIVNAIENHRCKISPDIRAVFLVGGFAANTYLFNIIKSRFAPGGIDVSRPDPNRVNKAVADGAISFYLGGFVTSRMARFDYGTSATVDYVASKVDHQSRSLSVRVDCIGRPILNGHFSKLLTKGTKVTENEEFRCSYSDVSLTKEDLKVVQINIICYRGNLKSIEWIDEDPALKLLLIISLVAGMFHTLCYVKADTASMARGLRVKKRKAGDTTMKYYEIYFDVVLKLGKTEFKAHLEWEEKGVTKTTPTTLFYDPEDSIPDFVQ</sequence>
<reference evidence="1 2" key="1">
    <citation type="journal article" date="2018" name="Evol. Lett.">
        <title>Horizontal gene cluster transfer increased hallucinogenic mushroom diversity.</title>
        <authorList>
            <person name="Reynolds H.T."/>
            <person name="Vijayakumar V."/>
            <person name="Gluck-Thaler E."/>
            <person name="Korotkin H.B."/>
            <person name="Matheny P.B."/>
            <person name="Slot J.C."/>
        </authorList>
    </citation>
    <scope>NUCLEOTIDE SEQUENCE [LARGE SCALE GENOMIC DNA]</scope>
    <source>
        <strain evidence="1 2">2629</strain>
    </source>
</reference>
<name>A0A409Y7X1_9AGAR</name>
<comment type="caution">
    <text evidence="1">The sequence shown here is derived from an EMBL/GenBank/DDBJ whole genome shotgun (WGS) entry which is preliminary data.</text>
</comment>
<keyword evidence="2" id="KW-1185">Reference proteome</keyword>
<dbReference type="PANTHER" id="PTHR14187">
    <property type="entry name" value="ALPHA KINASE/ELONGATION FACTOR 2 KINASE"/>
    <property type="match status" value="1"/>
</dbReference>
<proteinExistence type="predicted"/>
<organism evidence="1 2">
    <name type="scientific">Panaeolus cyanescens</name>
    <dbReference type="NCBI Taxonomy" id="181874"/>
    <lineage>
        <taxon>Eukaryota</taxon>
        <taxon>Fungi</taxon>
        <taxon>Dikarya</taxon>
        <taxon>Basidiomycota</taxon>
        <taxon>Agaricomycotina</taxon>
        <taxon>Agaricomycetes</taxon>
        <taxon>Agaricomycetidae</taxon>
        <taxon>Agaricales</taxon>
        <taxon>Agaricineae</taxon>
        <taxon>Galeropsidaceae</taxon>
        <taxon>Panaeolus</taxon>
    </lineage>
</organism>
<evidence type="ECO:0000313" key="1">
    <source>
        <dbReference type="EMBL" id="PPQ99003.1"/>
    </source>
</evidence>
<dbReference type="Gene3D" id="3.30.420.40">
    <property type="match status" value="1"/>
</dbReference>
<evidence type="ECO:0000313" key="2">
    <source>
        <dbReference type="Proteomes" id="UP000284842"/>
    </source>
</evidence>
<dbReference type="SUPFAM" id="SSF53067">
    <property type="entry name" value="Actin-like ATPase domain"/>
    <property type="match status" value="2"/>
</dbReference>
<dbReference type="PANTHER" id="PTHR14187:SF5">
    <property type="entry name" value="HEAT SHOCK 70 KDA PROTEIN 12A"/>
    <property type="match status" value="1"/>
</dbReference>
<dbReference type="Proteomes" id="UP000284842">
    <property type="component" value="Unassembled WGS sequence"/>
</dbReference>
<dbReference type="EMBL" id="NHTK01001371">
    <property type="protein sequence ID" value="PPQ99003.1"/>
    <property type="molecule type" value="Genomic_DNA"/>
</dbReference>
<protein>
    <submittedName>
        <fullName evidence="1">Uncharacterized protein</fullName>
    </submittedName>
</protein>
<dbReference type="OrthoDB" id="2963168at2759"/>
<dbReference type="STRING" id="181874.A0A409Y7X1"/>